<dbReference type="EMBL" id="JAOYFB010000040">
    <property type="protein sequence ID" value="KAK4036093.1"/>
    <property type="molecule type" value="Genomic_DNA"/>
</dbReference>
<keyword evidence="3" id="KW-1185">Reference proteome</keyword>
<dbReference type="Proteomes" id="UP001234178">
    <property type="component" value="Unassembled WGS sequence"/>
</dbReference>
<evidence type="ECO:0000313" key="3">
    <source>
        <dbReference type="Proteomes" id="UP001234178"/>
    </source>
</evidence>
<proteinExistence type="predicted"/>
<keyword evidence="1" id="KW-0175">Coiled coil</keyword>
<sequence>MCLALLSTEENELPSDFYASHITSLKSKGFLRFASLDHRTEMVPFLIFEYIEIRYHMEAKRLKNEISQKLKEEQHKLRKLSKIKNSKATIFPIVHNVLEGNVMTDPDSQRP</sequence>
<name>A0ABR0B315_9CRUS</name>
<feature type="coiled-coil region" evidence="1">
    <location>
        <begin position="56"/>
        <end position="83"/>
    </location>
</feature>
<reference evidence="2 3" key="1">
    <citation type="journal article" date="2023" name="Nucleic Acids Res.">
        <title>The hologenome of Daphnia magna reveals possible DNA methylation and microbiome-mediated evolution of the host genome.</title>
        <authorList>
            <person name="Chaturvedi A."/>
            <person name="Li X."/>
            <person name="Dhandapani V."/>
            <person name="Marshall H."/>
            <person name="Kissane S."/>
            <person name="Cuenca-Cambronero M."/>
            <person name="Asole G."/>
            <person name="Calvet F."/>
            <person name="Ruiz-Romero M."/>
            <person name="Marangio P."/>
            <person name="Guigo R."/>
            <person name="Rago D."/>
            <person name="Mirbahai L."/>
            <person name="Eastwood N."/>
            <person name="Colbourne J.K."/>
            <person name="Zhou J."/>
            <person name="Mallon E."/>
            <person name="Orsini L."/>
        </authorList>
    </citation>
    <scope>NUCLEOTIDE SEQUENCE [LARGE SCALE GENOMIC DNA]</scope>
    <source>
        <strain evidence="2">LRV0_1</strain>
    </source>
</reference>
<comment type="caution">
    <text evidence="2">The sequence shown here is derived from an EMBL/GenBank/DDBJ whole genome shotgun (WGS) entry which is preliminary data.</text>
</comment>
<organism evidence="2 3">
    <name type="scientific">Daphnia magna</name>
    <dbReference type="NCBI Taxonomy" id="35525"/>
    <lineage>
        <taxon>Eukaryota</taxon>
        <taxon>Metazoa</taxon>
        <taxon>Ecdysozoa</taxon>
        <taxon>Arthropoda</taxon>
        <taxon>Crustacea</taxon>
        <taxon>Branchiopoda</taxon>
        <taxon>Diplostraca</taxon>
        <taxon>Cladocera</taxon>
        <taxon>Anomopoda</taxon>
        <taxon>Daphniidae</taxon>
        <taxon>Daphnia</taxon>
    </lineage>
</organism>
<accession>A0ABR0B315</accession>
<gene>
    <name evidence="2" type="ORF">OUZ56_028163</name>
</gene>
<evidence type="ECO:0000256" key="1">
    <source>
        <dbReference type="SAM" id="Coils"/>
    </source>
</evidence>
<protein>
    <submittedName>
        <fullName evidence="2">Uncharacterized protein</fullName>
    </submittedName>
</protein>
<evidence type="ECO:0000313" key="2">
    <source>
        <dbReference type="EMBL" id="KAK4036093.1"/>
    </source>
</evidence>